<proteinExistence type="predicted"/>
<accession>A0ABT9XHN5</accession>
<reference evidence="2 3" key="1">
    <citation type="submission" date="2023-07" db="EMBL/GenBank/DDBJ databases">
        <title>Genomic Encyclopedia of Type Strains, Phase IV (KMG-IV): sequencing the most valuable type-strain genomes for metagenomic binning, comparative biology and taxonomic classification.</title>
        <authorList>
            <person name="Goeker M."/>
        </authorList>
    </citation>
    <scope>NUCLEOTIDE SEQUENCE [LARGE SCALE GENOMIC DNA]</scope>
    <source>
        <strain evidence="2 3">DSM 4006</strain>
    </source>
</reference>
<evidence type="ECO:0000256" key="1">
    <source>
        <dbReference type="SAM" id="Phobius"/>
    </source>
</evidence>
<keyword evidence="1" id="KW-0472">Membrane</keyword>
<keyword evidence="1" id="KW-0812">Transmembrane</keyword>
<keyword evidence="1" id="KW-1133">Transmembrane helix</keyword>
<dbReference type="Proteomes" id="UP001232973">
    <property type="component" value="Unassembled WGS sequence"/>
</dbReference>
<name>A0ABT9XHN5_9BACL</name>
<sequence length="114" mass="13129">MSSFGGEHLSVAKTFYQLNFYLRTLGLPFTVTDLYAMAYKERRGTHYDDRWLDCLGDNPEVNEALSEPFTTHTIVETLMRTGHEPVVRALMRTVRRHGIGFTQAYMVASPRGRR</sequence>
<feature type="transmembrane region" description="Helical" evidence="1">
    <location>
        <begin position="20"/>
        <end position="38"/>
    </location>
</feature>
<gene>
    <name evidence="2" type="ORF">J2S03_001108</name>
</gene>
<dbReference type="EMBL" id="JAUSTP010000006">
    <property type="protein sequence ID" value="MDQ0189288.1"/>
    <property type="molecule type" value="Genomic_DNA"/>
</dbReference>
<protein>
    <submittedName>
        <fullName evidence="2">Uncharacterized protein</fullName>
    </submittedName>
</protein>
<dbReference type="RefSeq" id="WP_274456071.1">
    <property type="nucleotide sequence ID" value="NZ_CP067097.1"/>
</dbReference>
<comment type="caution">
    <text evidence="2">The sequence shown here is derived from an EMBL/GenBank/DDBJ whole genome shotgun (WGS) entry which is preliminary data.</text>
</comment>
<organism evidence="2 3">
    <name type="scientific">Alicyclobacillus cycloheptanicus</name>
    <dbReference type="NCBI Taxonomy" id="1457"/>
    <lineage>
        <taxon>Bacteria</taxon>
        <taxon>Bacillati</taxon>
        <taxon>Bacillota</taxon>
        <taxon>Bacilli</taxon>
        <taxon>Bacillales</taxon>
        <taxon>Alicyclobacillaceae</taxon>
        <taxon>Alicyclobacillus</taxon>
    </lineage>
</organism>
<keyword evidence="3" id="KW-1185">Reference proteome</keyword>
<evidence type="ECO:0000313" key="3">
    <source>
        <dbReference type="Proteomes" id="UP001232973"/>
    </source>
</evidence>
<evidence type="ECO:0000313" key="2">
    <source>
        <dbReference type="EMBL" id="MDQ0189288.1"/>
    </source>
</evidence>